<reference evidence="2 3" key="1">
    <citation type="submission" date="2016-07" db="EMBL/GenBank/DDBJ databases">
        <title>Complete genome sequence of the Lentzea guizhouensis DHS C013.</title>
        <authorList>
            <person name="Cao C."/>
        </authorList>
    </citation>
    <scope>NUCLEOTIDE SEQUENCE [LARGE SCALE GENOMIC DNA]</scope>
    <source>
        <strain evidence="2 3">DHS C013</strain>
    </source>
</reference>
<evidence type="ECO:0008006" key="4">
    <source>
        <dbReference type="Google" id="ProtNLM"/>
    </source>
</evidence>
<dbReference type="KEGG" id="led:BBK82_25905"/>
<dbReference type="SUPFAM" id="SSF54001">
    <property type="entry name" value="Cysteine proteinases"/>
    <property type="match status" value="1"/>
</dbReference>
<accession>A0A1B2HMP5</accession>
<sequence>MRIRHAVAATAISLGLLGGLTGVAQAAPEGSELEPVGVQQVEAADASYGGTITRAEVIKRAKNWWDRKIPYSQSAYAYDINKGKKYRTDCSGFVSMAWKLTTSRTTSTLDEVATKISWANLKPGDMVLRNGHVKLFEKWANTAKTSMWIYEEGSTATDMDHETVSVATLKSGGYAPWKYKKIS</sequence>
<dbReference type="RefSeq" id="WP_065917336.1">
    <property type="nucleotide sequence ID" value="NZ_CP016793.1"/>
</dbReference>
<proteinExistence type="predicted"/>
<feature type="signal peptide" evidence="1">
    <location>
        <begin position="1"/>
        <end position="26"/>
    </location>
</feature>
<protein>
    <recommendedName>
        <fullName evidence="4">NlpC/P60 domain-containing protein</fullName>
    </recommendedName>
</protein>
<dbReference type="InterPro" id="IPR038765">
    <property type="entry name" value="Papain-like_cys_pep_sf"/>
</dbReference>
<dbReference type="EMBL" id="CP016793">
    <property type="protein sequence ID" value="ANZ38993.1"/>
    <property type="molecule type" value="Genomic_DNA"/>
</dbReference>
<name>A0A1B2HMP5_9PSEU</name>
<keyword evidence="1" id="KW-0732">Signal</keyword>
<dbReference type="STRING" id="1586287.BBK82_25905"/>
<organism evidence="2 3">
    <name type="scientific">Lentzea guizhouensis</name>
    <dbReference type="NCBI Taxonomy" id="1586287"/>
    <lineage>
        <taxon>Bacteria</taxon>
        <taxon>Bacillati</taxon>
        <taxon>Actinomycetota</taxon>
        <taxon>Actinomycetes</taxon>
        <taxon>Pseudonocardiales</taxon>
        <taxon>Pseudonocardiaceae</taxon>
        <taxon>Lentzea</taxon>
    </lineage>
</organism>
<dbReference type="Gene3D" id="3.90.1720.10">
    <property type="entry name" value="endopeptidase domain like (from Nostoc punctiforme)"/>
    <property type="match status" value="1"/>
</dbReference>
<dbReference type="Proteomes" id="UP000093053">
    <property type="component" value="Chromosome"/>
</dbReference>
<evidence type="ECO:0000313" key="2">
    <source>
        <dbReference type="EMBL" id="ANZ38993.1"/>
    </source>
</evidence>
<feature type="chain" id="PRO_5008538300" description="NlpC/P60 domain-containing protein" evidence="1">
    <location>
        <begin position="27"/>
        <end position="183"/>
    </location>
</feature>
<evidence type="ECO:0000256" key="1">
    <source>
        <dbReference type="SAM" id="SignalP"/>
    </source>
</evidence>
<keyword evidence="3" id="KW-1185">Reference proteome</keyword>
<dbReference type="AlphaFoldDB" id="A0A1B2HMP5"/>
<dbReference type="OrthoDB" id="9815928at2"/>
<gene>
    <name evidence="2" type="ORF">BBK82_25905</name>
</gene>
<evidence type="ECO:0000313" key="3">
    <source>
        <dbReference type="Proteomes" id="UP000093053"/>
    </source>
</evidence>